<gene>
    <name evidence="2" type="primary">yidD</name>
    <name evidence="2" type="ORF">EA187_01085</name>
</gene>
<reference evidence="2 3" key="1">
    <citation type="submission" date="2019-01" db="EMBL/GenBank/DDBJ databases">
        <title>Lujinxingia litoralis gen. nov., sp. nov. and Lujinxingia sediminis gen. nov., sp. nov., new members in the order Bradymonadales, isolated from coastal sediment.</title>
        <authorList>
            <person name="Li C.-M."/>
        </authorList>
    </citation>
    <scope>NUCLEOTIDE SEQUENCE [LARGE SCALE GENOMIC DNA]</scope>
    <source>
        <strain evidence="2 3">SEH01</strain>
    </source>
</reference>
<dbReference type="EMBL" id="SADD01000001">
    <property type="protein sequence ID" value="RVU48061.1"/>
    <property type="molecule type" value="Genomic_DNA"/>
</dbReference>
<sequence length="216" mass="23249">MPPQLSTLLVPSTLVVALGVTGLACVSAPEFVPTAHRPRMEQLTPFAPQRLRPHPAALAGDRAPSSAADAPDAGHGQAHLASSPAQATAYLWWRAYSATYSRVDGSTCNFAPSCSRFGLEALSHSPLGVVWTFGRLQRDQRPDDFYASGADGKLIDPVQAYTIWGDDPTLDRTPYAESPHHGWYLFVQAQRSGLADALLERHRADDAAVEPHAGAR</sequence>
<protein>
    <submittedName>
        <fullName evidence="2">Membrane protein insertion efficiency factor YidD</fullName>
    </submittedName>
</protein>
<dbReference type="RefSeq" id="WP_127778896.1">
    <property type="nucleotide sequence ID" value="NZ_SADD01000001.1"/>
</dbReference>
<organism evidence="2 3">
    <name type="scientific">Lujinxingia sediminis</name>
    <dbReference type="NCBI Taxonomy" id="2480984"/>
    <lineage>
        <taxon>Bacteria</taxon>
        <taxon>Deltaproteobacteria</taxon>
        <taxon>Bradymonadales</taxon>
        <taxon>Lujinxingiaceae</taxon>
        <taxon>Lujinxingia</taxon>
    </lineage>
</organism>
<evidence type="ECO:0000256" key="1">
    <source>
        <dbReference type="SAM" id="MobiDB-lite"/>
    </source>
</evidence>
<comment type="caution">
    <text evidence="2">The sequence shown here is derived from an EMBL/GenBank/DDBJ whole genome shotgun (WGS) entry which is preliminary data.</text>
</comment>
<accession>A0ABY0CW55</accession>
<keyword evidence="3" id="KW-1185">Reference proteome</keyword>
<feature type="compositionally biased region" description="Low complexity" evidence="1">
    <location>
        <begin position="63"/>
        <end position="73"/>
    </location>
</feature>
<name>A0ABY0CW55_9DELT</name>
<proteinExistence type="predicted"/>
<evidence type="ECO:0000313" key="2">
    <source>
        <dbReference type="EMBL" id="RVU48061.1"/>
    </source>
</evidence>
<feature type="region of interest" description="Disordered" evidence="1">
    <location>
        <begin position="56"/>
        <end position="79"/>
    </location>
</feature>
<dbReference type="Proteomes" id="UP000282926">
    <property type="component" value="Unassembled WGS sequence"/>
</dbReference>
<evidence type="ECO:0000313" key="3">
    <source>
        <dbReference type="Proteomes" id="UP000282926"/>
    </source>
</evidence>